<proteinExistence type="predicted"/>
<gene>
    <name evidence="1" type="ORF">E2C01_037821</name>
</gene>
<evidence type="ECO:0000313" key="1">
    <source>
        <dbReference type="EMBL" id="MPC44157.1"/>
    </source>
</evidence>
<reference evidence="1 2" key="1">
    <citation type="submission" date="2019-05" db="EMBL/GenBank/DDBJ databases">
        <title>Another draft genome of Portunus trituberculatus and its Hox gene families provides insights of decapod evolution.</title>
        <authorList>
            <person name="Jeong J.-H."/>
            <person name="Song I."/>
            <person name="Kim S."/>
            <person name="Choi T."/>
            <person name="Kim D."/>
            <person name="Ryu S."/>
            <person name="Kim W."/>
        </authorList>
    </citation>
    <scope>NUCLEOTIDE SEQUENCE [LARGE SCALE GENOMIC DNA]</scope>
    <source>
        <tissue evidence="1">Muscle</tissue>
    </source>
</reference>
<sequence>MSCDRYNGQGFPQWVVPLPHLGIGRVPESRVRSPGMQASANRLTFWSPQQKYTLMLSPSYRLHQGKKVSASNDVQ</sequence>
<name>A0A5B7FF50_PORTR</name>
<protein>
    <submittedName>
        <fullName evidence="1">Uncharacterized protein</fullName>
    </submittedName>
</protein>
<dbReference type="EMBL" id="VSRR010006152">
    <property type="protein sequence ID" value="MPC44157.1"/>
    <property type="molecule type" value="Genomic_DNA"/>
</dbReference>
<organism evidence="1 2">
    <name type="scientific">Portunus trituberculatus</name>
    <name type="common">Swimming crab</name>
    <name type="synonym">Neptunus trituberculatus</name>
    <dbReference type="NCBI Taxonomy" id="210409"/>
    <lineage>
        <taxon>Eukaryota</taxon>
        <taxon>Metazoa</taxon>
        <taxon>Ecdysozoa</taxon>
        <taxon>Arthropoda</taxon>
        <taxon>Crustacea</taxon>
        <taxon>Multicrustacea</taxon>
        <taxon>Malacostraca</taxon>
        <taxon>Eumalacostraca</taxon>
        <taxon>Eucarida</taxon>
        <taxon>Decapoda</taxon>
        <taxon>Pleocyemata</taxon>
        <taxon>Brachyura</taxon>
        <taxon>Eubrachyura</taxon>
        <taxon>Portunoidea</taxon>
        <taxon>Portunidae</taxon>
        <taxon>Portuninae</taxon>
        <taxon>Portunus</taxon>
    </lineage>
</organism>
<evidence type="ECO:0000313" key="2">
    <source>
        <dbReference type="Proteomes" id="UP000324222"/>
    </source>
</evidence>
<accession>A0A5B7FF50</accession>
<keyword evidence="2" id="KW-1185">Reference proteome</keyword>
<comment type="caution">
    <text evidence="1">The sequence shown here is derived from an EMBL/GenBank/DDBJ whole genome shotgun (WGS) entry which is preliminary data.</text>
</comment>
<dbReference type="AlphaFoldDB" id="A0A5B7FF50"/>
<dbReference type="Proteomes" id="UP000324222">
    <property type="component" value="Unassembled WGS sequence"/>
</dbReference>